<evidence type="ECO:0000313" key="3">
    <source>
        <dbReference type="EMBL" id="AIF19398.1"/>
    </source>
</evidence>
<dbReference type="PANTHER" id="PTHR43674">
    <property type="entry name" value="NITRILASE C965.09-RELATED"/>
    <property type="match status" value="1"/>
</dbReference>
<dbReference type="AlphaFoldDB" id="A0A075I041"/>
<name>A0A075I041_9ARCH</name>
<evidence type="ECO:0000259" key="2">
    <source>
        <dbReference type="PROSITE" id="PS50263"/>
    </source>
</evidence>
<dbReference type="InterPro" id="IPR003010">
    <property type="entry name" value="C-N_Hydrolase"/>
</dbReference>
<evidence type="ECO:0000256" key="1">
    <source>
        <dbReference type="ARBA" id="ARBA00022801"/>
    </source>
</evidence>
<reference evidence="3" key="1">
    <citation type="journal article" date="2014" name="Genome Biol. Evol.">
        <title>Pangenome evidence for extensive interdomain horizontal transfer affecting lineage core and shell genes in uncultured planktonic thaumarchaeota and euryarchaeota.</title>
        <authorList>
            <person name="Deschamps P."/>
            <person name="Zivanovic Y."/>
            <person name="Moreira D."/>
            <person name="Rodriguez-Valera F."/>
            <person name="Lopez-Garcia P."/>
        </authorList>
    </citation>
    <scope>NUCLEOTIDE SEQUENCE</scope>
</reference>
<organism evidence="3">
    <name type="scientific">uncultured marine thaumarchaeote KM3_86_F11</name>
    <dbReference type="NCBI Taxonomy" id="1456322"/>
    <lineage>
        <taxon>Archaea</taxon>
        <taxon>Nitrososphaerota</taxon>
        <taxon>environmental samples</taxon>
    </lineage>
</organism>
<dbReference type="InterPro" id="IPR050345">
    <property type="entry name" value="Aliph_Amidase/BUP"/>
</dbReference>
<keyword evidence="1 3" id="KW-0378">Hydrolase</keyword>
<dbReference type="InterPro" id="IPR036526">
    <property type="entry name" value="C-N_Hydrolase_sf"/>
</dbReference>
<dbReference type="SUPFAM" id="SSF56317">
    <property type="entry name" value="Carbon-nitrogen hydrolase"/>
    <property type="match status" value="1"/>
</dbReference>
<proteinExistence type="predicted"/>
<protein>
    <submittedName>
        <fullName evidence="3">Putative n-carbamoyl-D-amino acid hydrolase</fullName>
    </submittedName>
</protein>
<feature type="domain" description="CN hydrolase" evidence="2">
    <location>
        <begin position="5"/>
        <end position="242"/>
    </location>
</feature>
<dbReference type="Gene3D" id="3.60.110.10">
    <property type="entry name" value="Carbon-nitrogen hydrolase"/>
    <property type="match status" value="1"/>
</dbReference>
<dbReference type="PANTHER" id="PTHR43674:SF2">
    <property type="entry name" value="BETA-UREIDOPROPIONASE"/>
    <property type="match status" value="1"/>
</dbReference>
<dbReference type="GO" id="GO:0016811">
    <property type="term" value="F:hydrolase activity, acting on carbon-nitrogen (but not peptide) bonds, in linear amides"/>
    <property type="evidence" value="ECO:0007669"/>
    <property type="project" value="TreeGrafter"/>
</dbReference>
<dbReference type="Pfam" id="PF00795">
    <property type="entry name" value="CN_hydrolase"/>
    <property type="match status" value="1"/>
</dbReference>
<accession>A0A075I041</accession>
<dbReference type="EMBL" id="KF901136">
    <property type="protein sequence ID" value="AIF19398.1"/>
    <property type="molecule type" value="Genomic_DNA"/>
</dbReference>
<dbReference type="PROSITE" id="PS50263">
    <property type="entry name" value="CN_HYDROLASE"/>
    <property type="match status" value="1"/>
</dbReference>
<sequence length="266" mass="30095">MNNHVTLSYVQFNPEFGNVDKNLIIVSKLLSKVKPGIVVLPELMNTGYNFKSKSEVRNLSEPFKTGQTSLLLSKISSDIDSTIIAGFVEKSKNNYYNSAMIVSKGKFIGVYRKTHLFYNEKYLFSKGNTGFRVFNIDNFKLGVMICSDWIWPESARTLAVKGADVIAHPANLILKGLCQQTMPIRCFENSVFAITANRTGTEKRGKDSFHYTGQSQIVAPDMKILSRARSNCNSVHSVSVDLSHSRNKKLHKNNHLIKDRRTKFYK</sequence>